<feature type="region of interest" description="Disordered" evidence="1">
    <location>
        <begin position="43"/>
        <end position="69"/>
    </location>
</feature>
<keyword evidence="3" id="KW-1185">Reference proteome</keyword>
<reference evidence="2 3" key="1">
    <citation type="submission" date="2024-04" db="EMBL/GenBank/DDBJ databases">
        <title>Phyllosticta paracitricarpa is synonymous to the EU quarantine fungus P. citricarpa based on phylogenomic analyses.</title>
        <authorList>
            <consortium name="Lawrence Berkeley National Laboratory"/>
            <person name="Van Ingen-Buijs V.A."/>
            <person name="Van Westerhoven A.C."/>
            <person name="Haridas S."/>
            <person name="Skiadas P."/>
            <person name="Martin F."/>
            <person name="Groenewald J.Z."/>
            <person name="Crous P.W."/>
            <person name="Seidl M.F."/>
        </authorList>
    </citation>
    <scope>NUCLEOTIDE SEQUENCE [LARGE SCALE GENOMIC DNA]</scope>
    <source>
        <strain evidence="2 3">CBS 123371</strain>
    </source>
</reference>
<sequence>MDTHGVSCGSGLPLWLHAQCASQDFDEKRSASLRCRDSGRAENALPRSRDASGFSLQLQSCPSRPRTAGRPIAPGVAPALSLAQAETGVGCTSEVRLLGSFHLIWKAIGMRCSAGAIKFSPCPYWLPSTRFWDWNHNSARAMPAKRSCTAFVASSINGMKMKT</sequence>
<dbReference type="Proteomes" id="UP001363622">
    <property type="component" value="Unassembled WGS sequence"/>
</dbReference>
<proteinExistence type="predicted"/>
<name>A0ABR1L060_9PEZI</name>
<evidence type="ECO:0000313" key="3">
    <source>
        <dbReference type="Proteomes" id="UP001363622"/>
    </source>
</evidence>
<evidence type="ECO:0000313" key="2">
    <source>
        <dbReference type="EMBL" id="KAK7524462.1"/>
    </source>
</evidence>
<protein>
    <submittedName>
        <fullName evidence="2">Uncharacterized protein</fullName>
    </submittedName>
</protein>
<dbReference type="EMBL" id="JBBPHU010000001">
    <property type="protein sequence ID" value="KAK7524462.1"/>
    <property type="molecule type" value="Genomic_DNA"/>
</dbReference>
<accession>A0ABR1L060</accession>
<comment type="caution">
    <text evidence="2">The sequence shown here is derived from an EMBL/GenBank/DDBJ whole genome shotgun (WGS) entry which is preliminary data.</text>
</comment>
<organism evidence="2 3">
    <name type="scientific">Phyllosticta citriasiana</name>
    <dbReference type="NCBI Taxonomy" id="595635"/>
    <lineage>
        <taxon>Eukaryota</taxon>
        <taxon>Fungi</taxon>
        <taxon>Dikarya</taxon>
        <taxon>Ascomycota</taxon>
        <taxon>Pezizomycotina</taxon>
        <taxon>Dothideomycetes</taxon>
        <taxon>Dothideomycetes incertae sedis</taxon>
        <taxon>Botryosphaeriales</taxon>
        <taxon>Phyllostictaceae</taxon>
        <taxon>Phyllosticta</taxon>
    </lineage>
</organism>
<evidence type="ECO:0000256" key="1">
    <source>
        <dbReference type="SAM" id="MobiDB-lite"/>
    </source>
</evidence>
<gene>
    <name evidence="2" type="ORF">IWZ03DRAFT_25422</name>
</gene>